<keyword evidence="2" id="KW-0812">Transmembrane</keyword>
<feature type="compositionally biased region" description="Polar residues" evidence="1">
    <location>
        <begin position="259"/>
        <end position="268"/>
    </location>
</feature>
<sequence length="543" mass="60604">MWQACGLLLGPLWQLIWSHIWLASLGLAWHIYSSSIVIVLLFPARGVVKLVRQYLCDHKDSKETSSLFQNRRELEGLSPSLDSQQEPNMTSPLFQYAHHPEEISPVLRYLQHPEDFAALHQQLLPPEERADTSAQESKELSPVLQYLQQLEEIGSNLLRWDCCFMSPAPGNASHVEDMIQVPMDIAFPVPATTYHETRMMDGPAEVPGYGNKEQVTYNMAGEHADNIRSPSRCSSKTSWKNSKGPAENRTVMGKPLVTPQASPSIQHFQTKKHSKQNLRPKTPSALCIHGGSPKGSTVRQDGLESPSSKGAGHHQKGRPGSPWQPASSGREEMDNTYNDAGELAGRQYRSLGTPLPGSPRRAMKGSREDMKEAGKISSAKESLASNGQDVKAEGKPFQDKKNSLIPANIKAKFGTPMVEKLVSEEQARRTLCEAGLIHGQKRLSDWTFKPLENPMASSPYADYYELGYNLRSNIFQGGPLESKSLMKDSYTPDVIMRAVRDPKHWHGRKTDDLGRWFQKNALNLNLQKALEQKYGEKNKGSKS</sequence>
<dbReference type="AlphaFoldDB" id="A0A9Q0XXI2"/>
<dbReference type="PANTHER" id="PTHR31702">
    <property type="entry name" value="TESTIS-EXPRESSED PROTEIN 33"/>
    <property type="match status" value="1"/>
</dbReference>
<dbReference type="InterPro" id="IPR029234">
    <property type="entry name" value="CIMIP4"/>
</dbReference>
<feature type="compositionally biased region" description="Basic residues" evidence="1">
    <location>
        <begin position="269"/>
        <end position="278"/>
    </location>
</feature>
<name>A0A9Q0XXI2_9SAUR</name>
<reference evidence="3" key="1">
    <citation type="journal article" date="2023" name="DNA Res.">
        <title>Chromosome-level genome assembly of Phrynocephalus forsythii using third-generation DNA sequencing and Hi-C analysis.</title>
        <authorList>
            <person name="Qi Y."/>
            <person name="Zhao W."/>
            <person name="Zhao Y."/>
            <person name="Niu C."/>
            <person name="Cao S."/>
            <person name="Zhang Y."/>
        </authorList>
    </citation>
    <scope>NUCLEOTIDE SEQUENCE</scope>
    <source>
        <tissue evidence="3">Muscle</tissue>
    </source>
</reference>
<feature type="transmembrane region" description="Helical" evidence="2">
    <location>
        <begin position="20"/>
        <end position="42"/>
    </location>
</feature>
<feature type="compositionally biased region" description="Basic and acidic residues" evidence="1">
    <location>
        <begin position="365"/>
        <end position="374"/>
    </location>
</feature>
<evidence type="ECO:0008006" key="5">
    <source>
        <dbReference type="Google" id="ProtNLM"/>
    </source>
</evidence>
<feature type="compositionally biased region" description="Basic and acidic residues" evidence="1">
    <location>
        <begin position="390"/>
        <end position="399"/>
    </location>
</feature>
<dbReference type="PANTHER" id="PTHR31702:SF2">
    <property type="entry name" value="TESTIS-EXPRESSED PROTEIN 33"/>
    <property type="match status" value="1"/>
</dbReference>
<dbReference type="EMBL" id="JAPFRF010000006">
    <property type="protein sequence ID" value="KAJ7330134.1"/>
    <property type="molecule type" value="Genomic_DNA"/>
</dbReference>
<accession>A0A9Q0XXI2</accession>
<keyword evidence="2" id="KW-1133">Transmembrane helix</keyword>
<evidence type="ECO:0000313" key="3">
    <source>
        <dbReference type="EMBL" id="KAJ7330134.1"/>
    </source>
</evidence>
<feature type="compositionally biased region" description="Polar residues" evidence="1">
    <location>
        <begin position="228"/>
        <end position="241"/>
    </location>
</feature>
<evidence type="ECO:0000313" key="4">
    <source>
        <dbReference type="Proteomes" id="UP001142489"/>
    </source>
</evidence>
<comment type="caution">
    <text evidence="3">The sequence shown here is derived from an EMBL/GenBank/DDBJ whole genome shotgun (WGS) entry which is preliminary data.</text>
</comment>
<proteinExistence type="predicted"/>
<feature type="compositionally biased region" description="Polar residues" evidence="1">
    <location>
        <begin position="379"/>
        <end position="388"/>
    </location>
</feature>
<evidence type="ECO:0000256" key="2">
    <source>
        <dbReference type="SAM" id="Phobius"/>
    </source>
</evidence>
<dbReference type="OrthoDB" id="5977581at2759"/>
<dbReference type="Pfam" id="PF15400">
    <property type="entry name" value="TEX33"/>
    <property type="match status" value="1"/>
</dbReference>
<feature type="region of interest" description="Disordered" evidence="1">
    <location>
        <begin position="222"/>
        <end position="399"/>
    </location>
</feature>
<evidence type="ECO:0000256" key="1">
    <source>
        <dbReference type="SAM" id="MobiDB-lite"/>
    </source>
</evidence>
<gene>
    <name evidence="3" type="ORF">JRQ81_016308</name>
</gene>
<organism evidence="3 4">
    <name type="scientific">Phrynocephalus forsythii</name>
    <dbReference type="NCBI Taxonomy" id="171643"/>
    <lineage>
        <taxon>Eukaryota</taxon>
        <taxon>Metazoa</taxon>
        <taxon>Chordata</taxon>
        <taxon>Craniata</taxon>
        <taxon>Vertebrata</taxon>
        <taxon>Euteleostomi</taxon>
        <taxon>Lepidosauria</taxon>
        <taxon>Squamata</taxon>
        <taxon>Bifurcata</taxon>
        <taxon>Unidentata</taxon>
        <taxon>Episquamata</taxon>
        <taxon>Toxicofera</taxon>
        <taxon>Iguania</taxon>
        <taxon>Acrodonta</taxon>
        <taxon>Agamidae</taxon>
        <taxon>Agaminae</taxon>
        <taxon>Phrynocephalus</taxon>
    </lineage>
</organism>
<dbReference type="Proteomes" id="UP001142489">
    <property type="component" value="Unassembled WGS sequence"/>
</dbReference>
<keyword evidence="2" id="KW-0472">Membrane</keyword>
<keyword evidence="4" id="KW-1185">Reference proteome</keyword>
<protein>
    <recommendedName>
        <fullName evidence="5">Testis-expressed protein 33</fullName>
    </recommendedName>
</protein>